<dbReference type="OrthoDB" id="73890at2759"/>
<dbReference type="NCBIfam" id="TIGR00080">
    <property type="entry name" value="pimt"/>
    <property type="match status" value="1"/>
</dbReference>
<dbReference type="GO" id="GO:0004719">
    <property type="term" value="F:protein-L-isoaspartate (D-aspartate) O-methyltransferase activity"/>
    <property type="evidence" value="ECO:0007669"/>
    <property type="project" value="UniProtKB-EC"/>
</dbReference>
<dbReference type="PANTHER" id="PTHR11579">
    <property type="entry name" value="PROTEIN-L-ISOASPARTATE O-METHYLTRANSFERASE"/>
    <property type="match status" value="1"/>
</dbReference>
<keyword evidence="9" id="KW-1185">Reference proteome</keyword>
<gene>
    <name evidence="8" type="ORF">MVEN_01793600</name>
</gene>
<evidence type="ECO:0000313" key="8">
    <source>
        <dbReference type="EMBL" id="KAF7342063.1"/>
    </source>
</evidence>
<evidence type="ECO:0000256" key="4">
    <source>
        <dbReference type="ARBA" id="ARBA00022490"/>
    </source>
</evidence>
<dbReference type="InterPro" id="IPR029063">
    <property type="entry name" value="SAM-dependent_MTases_sf"/>
</dbReference>
<evidence type="ECO:0000313" key="9">
    <source>
        <dbReference type="Proteomes" id="UP000620124"/>
    </source>
</evidence>
<dbReference type="PANTHER" id="PTHR11579:SF0">
    <property type="entry name" value="PROTEIN-L-ISOASPARTATE(D-ASPARTATE) O-METHYLTRANSFERASE"/>
    <property type="match status" value="1"/>
</dbReference>
<evidence type="ECO:0000256" key="3">
    <source>
        <dbReference type="ARBA" id="ARBA00011890"/>
    </source>
</evidence>
<keyword evidence="4" id="KW-0963">Cytoplasm</keyword>
<evidence type="ECO:0000256" key="1">
    <source>
        <dbReference type="ARBA" id="ARBA00004496"/>
    </source>
</evidence>
<dbReference type="Pfam" id="PF01135">
    <property type="entry name" value="PCMT"/>
    <property type="match status" value="1"/>
</dbReference>
<comment type="caution">
    <text evidence="8">The sequence shown here is derived from an EMBL/GenBank/DDBJ whole genome shotgun (WGS) entry which is preliminary data.</text>
</comment>
<proteinExistence type="inferred from homology"/>
<dbReference type="GO" id="GO:0032259">
    <property type="term" value="P:methylation"/>
    <property type="evidence" value="ECO:0007669"/>
    <property type="project" value="UniProtKB-KW"/>
</dbReference>
<dbReference type="GO" id="GO:0005737">
    <property type="term" value="C:cytoplasm"/>
    <property type="evidence" value="ECO:0007669"/>
    <property type="project" value="UniProtKB-SubCell"/>
</dbReference>
<evidence type="ECO:0000256" key="5">
    <source>
        <dbReference type="ARBA" id="ARBA00022603"/>
    </source>
</evidence>
<dbReference type="SUPFAM" id="SSF53335">
    <property type="entry name" value="S-adenosyl-L-methionine-dependent methyltransferases"/>
    <property type="match status" value="1"/>
</dbReference>
<keyword evidence="7" id="KW-0949">S-adenosyl-L-methionine</keyword>
<evidence type="ECO:0000256" key="7">
    <source>
        <dbReference type="ARBA" id="ARBA00022691"/>
    </source>
</evidence>
<keyword evidence="6 8" id="KW-0808">Transferase</keyword>
<dbReference type="EMBL" id="JACAZI010000017">
    <property type="protein sequence ID" value="KAF7342063.1"/>
    <property type="molecule type" value="Genomic_DNA"/>
</dbReference>
<dbReference type="InterPro" id="IPR000682">
    <property type="entry name" value="PCMT"/>
</dbReference>
<comment type="subcellular location">
    <subcellularLocation>
        <location evidence="1">Cytoplasm</location>
    </subcellularLocation>
</comment>
<evidence type="ECO:0000256" key="6">
    <source>
        <dbReference type="ARBA" id="ARBA00022679"/>
    </source>
</evidence>
<organism evidence="8 9">
    <name type="scientific">Mycena venus</name>
    <dbReference type="NCBI Taxonomy" id="2733690"/>
    <lineage>
        <taxon>Eukaryota</taxon>
        <taxon>Fungi</taxon>
        <taxon>Dikarya</taxon>
        <taxon>Basidiomycota</taxon>
        <taxon>Agaricomycotina</taxon>
        <taxon>Agaricomycetes</taxon>
        <taxon>Agaricomycetidae</taxon>
        <taxon>Agaricales</taxon>
        <taxon>Marasmiineae</taxon>
        <taxon>Mycenaceae</taxon>
        <taxon>Mycena</taxon>
    </lineage>
</organism>
<keyword evidence="5 8" id="KW-0489">Methyltransferase</keyword>
<dbReference type="EC" id="2.1.1.77" evidence="3"/>
<comment type="similarity">
    <text evidence="2">Belongs to the methyltransferase superfamily. L-isoaspartyl/D-aspartyl protein methyltransferase family.</text>
</comment>
<dbReference type="AlphaFoldDB" id="A0A8H6XIC1"/>
<protein>
    <recommendedName>
        <fullName evidence="3">protein-L-isoaspartate(D-aspartate) O-methyltransferase</fullName>
        <ecNumber evidence="3">2.1.1.77</ecNumber>
    </recommendedName>
</protein>
<reference evidence="8" key="1">
    <citation type="submission" date="2020-05" db="EMBL/GenBank/DDBJ databases">
        <title>Mycena genomes resolve the evolution of fungal bioluminescence.</title>
        <authorList>
            <person name="Tsai I.J."/>
        </authorList>
    </citation>
    <scope>NUCLEOTIDE SEQUENCE</scope>
    <source>
        <strain evidence="8">CCC161011</strain>
    </source>
</reference>
<dbReference type="CDD" id="cd02440">
    <property type="entry name" value="AdoMet_MTases"/>
    <property type="match status" value="1"/>
</dbReference>
<dbReference type="Gene3D" id="3.40.50.150">
    <property type="entry name" value="Vaccinia Virus protein VP39"/>
    <property type="match status" value="1"/>
</dbReference>
<dbReference type="Proteomes" id="UP000620124">
    <property type="component" value="Unassembled WGS sequence"/>
</dbReference>
<accession>A0A8H6XIC1</accession>
<name>A0A8H6XIC1_9AGAR</name>
<sequence>MAWRCSGKTNRELVANLMKSKILNLNEGQLDRISNAMEAVDRAHFVTDKSAAYTDSPQAIGHGATISAPHMHAYAVDHLLPFLRPGAKVLDVGSGSGYLCAVLHHLVTSYAEDQPEKVAVAGKVVGIDHIPELVDWSLQNLKKDDRTRRALEEKQIEIHAGDGRLGKSHLDIQVRVGSGPFDAIHVGAAAPTIPEPLISQLARPGRMFIPVGTDTQHIFQVDKDAEGNITKTQVMAVNYVPLTDRKKQVPW</sequence>
<evidence type="ECO:0000256" key="2">
    <source>
        <dbReference type="ARBA" id="ARBA00005369"/>
    </source>
</evidence>